<reference evidence="1" key="3">
    <citation type="submission" date="2025-09" db="UniProtKB">
        <authorList>
            <consortium name="Ensembl"/>
        </authorList>
    </citation>
    <scope>IDENTIFICATION</scope>
</reference>
<organism evidence="1 2">
    <name type="scientific">Macaca fascicularis</name>
    <name type="common">Crab-eating macaque</name>
    <name type="synonym">Cynomolgus monkey</name>
    <dbReference type="NCBI Taxonomy" id="9541"/>
    <lineage>
        <taxon>Eukaryota</taxon>
        <taxon>Metazoa</taxon>
        <taxon>Chordata</taxon>
        <taxon>Craniata</taxon>
        <taxon>Vertebrata</taxon>
        <taxon>Euteleostomi</taxon>
        <taxon>Mammalia</taxon>
        <taxon>Eutheria</taxon>
        <taxon>Euarchontoglires</taxon>
        <taxon>Primates</taxon>
        <taxon>Haplorrhini</taxon>
        <taxon>Catarrhini</taxon>
        <taxon>Cercopithecidae</taxon>
        <taxon>Cercopithecinae</taxon>
        <taxon>Macaca</taxon>
    </lineage>
</organism>
<evidence type="ECO:0000313" key="1">
    <source>
        <dbReference type="Ensembl" id="ENSMFAP00000050416.1"/>
    </source>
</evidence>
<dbReference type="GeneTree" id="ENSGT00940000161627"/>
<sequence length="79" mass="8881">MHITGGISFFFFFQDRVSVAEAGVQWHDLGSLQPPSPGFKRFSCLNLPSIWDYRHAPPCLANFCIFGRDGVSPCWSGWS</sequence>
<proteinExistence type="predicted"/>
<reference evidence="1" key="2">
    <citation type="submission" date="2025-08" db="UniProtKB">
        <authorList>
            <consortium name="Ensembl"/>
        </authorList>
    </citation>
    <scope>IDENTIFICATION</scope>
</reference>
<reference evidence="1 2" key="1">
    <citation type="submission" date="2013-03" db="EMBL/GenBank/DDBJ databases">
        <authorList>
            <person name="Warren W."/>
            <person name="Wilson R.K."/>
        </authorList>
    </citation>
    <scope>NUCLEOTIDE SEQUENCE</scope>
</reference>
<dbReference type="PANTHER" id="PTHR46254">
    <property type="entry name" value="PROTEIN GVQW1-RELATED"/>
    <property type="match status" value="1"/>
</dbReference>
<dbReference type="Proteomes" id="UP000233100">
    <property type="component" value="Chromosome 6"/>
</dbReference>
<dbReference type="Ensembl" id="ENSMFAT00000072599.1">
    <property type="protein sequence ID" value="ENSMFAP00000050416.1"/>
    <property type="gene ID" value="ENSMFAG00000055938.1"/>
</dbReference>
<name>A0A7N9CDS2_MACFA</name>
<dbReference type="AlphaFoldDB" id="A0A7N9CDS2"/>
<protein>
    <submittedName>
        <fullName evidence="1">Uncharacterized protein</fullName>
    </submittedName>
</protein>
<evidence type="ECO:0000313" key="2">
    <source>
        <dbReference type="Proteomes" id="UP000233100"/>
    </source>
</evidence>
<accession>A0A7N9CDS2</accession>
<keyword evidence="2" id="KW-1185">Reference proteome</keyword>